<keyword evidence="5 6" id="KW-0648">Protein biosynthesis</keyword>
<comment type="similarity">
    <text evidence="1 6">Belongs to the eukaryotic initiation factor 4E family.</text>
</comment>
<proteinExistence type="inferred from homology"/>
<dbReference type="PANTHER" id="PTHR11960">
    <property type="entry name" value="EUKARYOTIC TRANSLATION INITIATION FACTOR 4E RELATED"/>
    <property type="match status" value="1"/>
</dbReference>
<reference evidence="7 8" key="1">
    <citation type="journal article" date="2023" name="Nat. Commun.">
        <title>Origin of minicircular mitochondrial genomes in red algae.</title>
        <authorList>
            <person name="Lee Y."/>
            <person name="Cho C.H."/>
            <person name="Lee Y.M."/>
            <person name="Park S.I."/>
            <person name="Yang J.H."/>
            <person name="West J.A."/>
            <person name="Bhattacharya D."/>
            <person name="Yoon H.S."/>
        </authorList>
    </citation>
    <scope>NUCLEOTIDE SEQUENCE [LARGE SCALE GENOMIC DNA]</scope>
    <source>
        <strain evidence="7 8">CCMP1338</strain>
        <tissue evidence="7">Whole cell</tissue>
    </source>
</reference>
<evidence type="ECO:0000256" key="6">
    <source>
        <dbReference type="RuleBase" id="RU004374"/>
    </source>
</evidence>
<evidence type="ECO:0000256" key="5">
    <source>
        <dbReference type="ARBA" id="ARBA00022917"/>
    </source>
</evidence>
<dbReference type="InterPro" id="IPR023398">
    <property type="entry name" value="TIF_eIF4e-like"/>
</dbReference>
<dbReference type="Pfam" id="PF01652">
    <property type="entry name" value="IF4E"/>
    <property type="match status" value="1"/>
</dbReference>
<gene>
    <name evidence="7" type="ORF">NDN08_000436</name>
</gene>
<dbReference type="SUPFAM" id="SSF55418">
    <property type="entry name" value="eIF4e-like"/>
    <property type="match status" value="1"/>
</dbReference>
<keyword evidence="4 6" id="KW-0694">RNA-binding</keyword>
<dbReference type="InterPro" id="IPR001040">
    <property type="entry name" value="TIF_eIF_4E"/>
</dbReference>
<dbReference type="GO" id="GO:0006417">
    <property type="term" value="P:regulation of translation"/>
    <property type="evidence" value="ECO:0007669"/>
    <property type="project" value="UniProtKB-KW"/>
</dbReference>
<protein>
    <submittedName>
        <fullName evidence="7">Uncharacterized protein</fullName>
    </submittedName>
</protein>
<accession>A0AAV8UMV9</accession>
<name>A0AAV8UMV9_9RHOD</name>
<keyword evidence="3" id="KW-0810">Translation regulation</keyword>
<dbReference type="Proteomes" id="UP001157974">
    <property type="component" value="Unassembled WGS sequence"/>
</dbReference>
<comment type="caution">
    <text evidence="7">The sequence shown here is derived from an EMBL/GenBank/DDBJ whole genome shotgun (WGS) entry which is preliminary data.</text>
</comment>
<keyword evidence="8" id="KW-1185">Reference proteome</keyword>
<keyword evidence="2 6" id="KW-0396">Initiation factor</keyword>
<dbReference type="PANTHER" id="PTHR11960:SF8">
    <property type="entry name" value="EUKARYOTIC TRANSLATION INITIATION FACTOR 4E1-RELATED"/>
    <property type="match status" value="1"/>
</dbReference>
<evidence type="ECO:0000256" key="1">
    <source>
        <dbReference type="ARBA" id="ARBA00009860"/>
    </source>
</evidence>
<sequence length="237" mass="26576">MLWYSEKVKEAMSLEENAKVEENVSSGKNWTLWYDNAAGLKDTGSGFSARGRSRSGMGKVDLHNWESFLHNLSEIDSIDTFWALFNCILEPSKLPRGSNYHFFRTGVEPKWEDKFNEAGGKWVLTIPKGRKDLLDIFWLHLVLAVVGEVFPPTAANDIAGIVTSVRKNQDRIALWTCSALNVELQELIGKSWSALACPGGLPVGFTLEYQVHKDAMAKTSSFYNKVRYSVRGDSPPI</sequence>
<dbReference type="GO" id="GO:0016281">
    <property type="term" value="C:eukaryotic translation initiation factor 4F complex"/>
    <property type="evidence" value="ECO:0007669"/>
    <property type="project" value="TreeGrafter"/>
</dbReference>
<evidence type="ECO:0000313" key="8">
    <source>
        <dbReference type="Proteomes" id="UP001157974"/>
    </source>
</evidence>
<dbReference type="EMBL" id="JAMWBK010000006">
    <property type="protein sequence ID" value="KAJ8903905.1"/>
    <property type="molecule type" value="Genomic_DNA"/>
</dbReference>
<dbReference type="Gene3D" id="3.30.760.10">
    <property type="entry name" value="RNA Cap, Translation Initiation Factor Eif4e"/>
    <property type="match status" value="1"/>
</dbReference>
<evidence type="ECO:0000256" key="4">
    <source>
        <dbReference type="ARBA" id="ARBA00022884"/>
    </source>
</evidence>
<organism evidence="7 8">
    <name type="scientific">Rhodosorus marinus</name>
    <dbReference type="NCBI Taxonomy" id="101924"/>
    <lineage>
        <taxon>Eukaryota</taxon>
        <taxon>Rhodophyta</taxon>
        <taxon>Stylonematophyceae</taxon>
        <taxon>Stylonematales</taxon>
        <taxon>Stylonemataceae</taxon>
        <taxon>Rhodosorus</taxon>
    </lineage>
</organism>
<dbReference type="GO" id="GO:0000340">
    <property type="term" value="F:RNA 7-methylguanosine cap binding"/>
    <property type="evidence" value="ECO:0007669"/>
    <property type="project" value="TreeGrafter"/>
</dbReference>
<dbReference type="AlphaFoldDB" id="A0AAV8UMV9"/>
<evidence type="ECO:0000313" key="7">
    <source>
        <dbReference type="EMBL" id="KAJ8903905.1"/>
    </source>
</evidence>
<evidence type="ECO:0000256" key="2">
    <source>
        <dbReference type="ARBA" id="ARBA00022540"/>
    </source>
</evidence>
<evidence type="ECO:0000256" key="3">
    <source>
        <dbReference type="ARBA" id="ARBA00022845"/>
    </source>
</evidence>
<dbReference type="GO" id="GO:0003743">
    <property type="term" value="F:translation initiation factor activity"/>
    <property type="evidence" value="ECO:0007669"/>
    <property type="project" value="UniProtKB-KW"/>
</dbReference>